<organism evidence="1 2">
    <name type="scientific">Panagrolaimus sp. ES5</name>
    <dbReference type="NCBI Taxonomy" id="591445"/>
    <lineage>
        <taxon>Eukaryota</taxon>
        <taxon>Metazoa</taxon>
        <taxon>Ecdysozoa</taxon>
        <taxon>Nematoda</taxon>
        <taxon>Chromadorea</taxon>
        <taxon>Rhabditida</taxon>
        <taxon>Tylenchina</taxon>
        <taxon>Panagrolaimomorpha</taxon>
        <taxon>Panagrolaimoidea</taxon>
        <taxon>Panagrolaimidae</taxon>
        <taxon>Panagrolaimus</taxon>
    </lineage>
</organism>
<sequence length="579" mass="63518">MSQIIKKFINKSEDCVFDGLKGLVLSDDSIKFCKHNFRVIFRTDIGELTEKKKVTLLSGGGSGHEPFAAGFVGKFGLSAAVCGDVFASPSSDTVYSAVECIKSPGGTLVFVINYTGDRLNFGMAIERFRANEKMGEPKIDLVFIDDDIALENKSDFTVGGRGLAGAVLVFQIVGYLAEEKGLEFKELLKESNEIVGNVATFGISLEPCAIPGKSKMFELGENEMEIGLGIHGESGIERIKQKSAKDSVAIVMEKLTKSHRLNLNVNDRYIILLNNLGSIRELNILRSEILQWLGENGFTKLEKFCVGTVMTSIDARGFSVSILKVTNNLWVKAFDSNSAISRHLIITKPIIEKCFSKLFIEKSNHERIKEKQGVKIEEINADKFKNALIAATKALKENEEELNKLDGCGDGDCGTTLKTAAKALQEAISRELITFEYPMTSFIQISNILEKHVGGTTGAIYAMLFTAASTHFEKHIDSIIVHQSLQSGLEAIMKYGHAKPGHRTMVDPLNAAIEAVSEPKNESDWRQIVEAAQKSADETAKMEAKSGRASYTSSEQQKQADPGAKAVAIWMKAIFESLF</sequence>
<evidence type="ECO:0000313" key="1">
    <source>
        <dbReference type="Proteomes" id="UP000887579"/>
    </source>
</evidence>
<protein>
    <submittedName>
        <fullName evidence="2">Triokinase/FMN cyclase</fullName>
    </submittedName>
</protein>
<evidence type="ECO:0000313" key="2">
    <source>
        <dbReference type="WBParaSite" id="ES5_v2.g21551.t1"/>
    </source>
</evidence>
<reference evidence="2" key="1">
    <citation type="submission" date="2022-11" db="UniProtKB">
        <authorList>
            <consortium name="WormBaseParasite"/>
        </authorList>
    </citation>
    <scope>IDENTIFICATION</scope>
</reference>
<proteinExistence type="predicted"/>
<dbReference type="WBParaSite" id="ES5_v2.g21551.t1">
    <property type="protein sequence ID" value="ES5_v2.g21551.t1"/>
    <property type="gene ID" value="ES5_v2.g21551"/>
</dbReference>
<dbReference type="Proteomes" id="UP000887579">
    <property type="component" value="Unplaced"/>
</dbReference>
<name>A0AC34FVM0_9BILA</name>
<accession>A0AC34FVM0</accession>